<protein>
    <submittedName>
        <fullName evidence="3">Uncharacterized protein</fullName>
    </submittedName>
</protein>
<keyword evidence="2" id="KW-0472">Membrane</keyword>
<evidence type="ECO:0000313" key="3">
    <source>
        <dbReference type="EMBL" id="KAF2439222.1"/>
    </source>
</evidence>
<accession>A0A9P4U7P2</accession>
<gene>
    <name evidence="3" type="ORF">P171DRAFT_476992</name>
</gene>
<evidence type="ECO:0000256" key="2">
    <source>
        <dbReference type="SAM" id="Phobius"/>
    </source>
</evidence>
<dbReference type="EMBL" id="MU001510">
    <property type="protein sequence ID" value="KAF2439222.1"/>
    <property type="molecule type" value="Genomic_DNA"/>
</dbReference>
<keyword evidence="2" id="KW-1133">Transmembrane helix</keyword>
<feature type="transmembrane region" description="Helical" evidence="2">
    <location>
        <begin position="21"/>
        <end position="41"/>
    </location>
</feature>
<reference evidence="3" key="1">
    <citation type="journal article" date="2020" name="Stud. Mycol.">
        <title>101 Dothideomycetes genomes: a test case for predicting lifestyles and emergence of pathogens.</title>
        <authorList>
            <person name="Haridas S."/>
            <person name="Albert R."/>
            <person name="Binder M."/>
            <person name="Bloem J."/>
            <person name="Labutti K."/>
            <person name="Salamov A."/>
            <person name="Andreopoulos B."/>
            <person name="Baker S."/>
            <person name="Barry K."/>
            <person name="Bills G."/>
            <person name="Bluhm B."/>
            <person name="Cannon C."/>
            <person name="Castanera R."/>
            <person name="Culley D."/>
            <person name="Daum C."/>
            <person name="Ezra D."/>
            <person name="Gonzalez J."/>
            <person name="Henrissat B."/>
            <person name="Kuo A."/>
            <person name="Liang C."/>
            <person name="Lipzen A."/>
            <person name="Lutzoni F."/>
            <person name="Magnuson J."/>
            <person name="Mondo S."/>
            <person name="Nolan M."/>
            <person name="Ohm R."/>
            <person name="Pangilinan J."/>
            <person name="Park H.-J."/>
            <person name="Ramirez L."/>
            <person name="Alfaro M."/>
            <person name="Sun H."/>
            <person name="Tritt A."/>
            <person name="Yoshinaga Y."/>
            <person name="Zwiers L.-H."/>
            <person name="Turgeon B."/>
            <person name="Goodwin S."/>
            <person name="Spatafora J."/>
            <person name="Crous P."/>
            <person name="Grigoriev I."/>
        </authorList>
    </citation>
    <scope>NUCLEOTIDE SEQUENCE</scope>
    <source>
        <strain evidence="3">CBS 690.94</strain>
    </source>
</reference>
<keyword evidence="2" id="KW-0812">Transmembrane</keyword>
<evidence type="ECO:0000256" key="1">
    <source>
        <dbReference type="SAM" id="MobiDB-lite"/>
    </source>
</evidence>
<dbReference type="Proteomes" id="UP000799764">
    <property type="component" value="Unassembled WGS sequence"/>
</dbReference>
<organism evidence="3 4">
    <name type="scientific">Karstenula rhodostoma CBS 690.94</name>
    <dbReference type="NCBI Taxonomy" id="1392251"/>
    <lineage>
        <taxon>Eukaryota</taxon>
        <taxon>Fungi</taxon>
        <taxon>Dikarya</taxon>
        <taxon>Ascomycota</taxon>
        <taxon>Pezizomycotina</taxon>
        <taxon>Dothideomycetes</taxon>
        <taxon>Pleosporomycetidae</taxon>
        <taxon>Pleosporales</taxon>
        <taxon>Massarineae</taxon>
        <taxon>Didymosphaeriaceae</taxon>
        <taxon>Karstenula</taxon>
    </lineage>
</organism>
<feature type="transmembrane region" description="Helical" evidence="2">
    <location>
        <begin position="61"/>
        <end position="79"/>
    </location>
</feature>
<keyword evidence="4" id="KW-1185">Reference proteome</keyword>
<dbReference type="AlphaFoldDB" id="A0A9P4U7P2"/>
<feature type="region of interest" description="Disordered" evidence="1">
    <location>
        <begin position="224"/>
        <end position="247"/>
    </location>
</feature>
<sequence>MDTKRVDERWVKNLHDGTHHSWFGLLLYLLPSLETLAARFFSGWAVAKICPTTKYMLPYNFLDSLYSCAMFASIYSAAFPDIHSIAGLRNVKDLELECSPADWLWCCLPNLERIRLGQETRIIPYFDFGDTPSHLGGLYAKQNTNVLVNAPHHFSFQFDWAPFAFRALRQLHLDLINFIAHDRGQSLTKIDAEHPGDSTHLMARLTPVAYTLEKLRITCQDPRLDEETPAAPHTPAPSCPGARDDGMGAKKGQSILIQGGIFSIGMAMIVLANQLQMTIDHVLINDVTVDCAMKLVGTDALPDTLKACKAKVVAYFVRMLSNYWTVKEFYPMQVKKLRFASFEQLKEVHERMDAGLAVGGQTVLVTILSPW</sequence>
<dbReference type="OrthoDB" id="3762296at2759"/>
<comment type="caution">
    <text evidence="3">The sequence shown here is derived from an EMBL/GenBank/DDBJ whole genome shotgun (WGS) entry which is preliminary data.</text>
</comment>
<evidence type="ECO:0000313" key="4">
    <source>
        <dbReference type="Proteomes" id="UP000799764"/>
    </source>
</evidence>
<name>A0A9P4U7P2_9PLEO</name>
<proteinExistence type="predicted"/>